<protein>
    <submittedName>
        <fullName evidence="4">Uncharacterized protein</fullName>
    </submittedName>
</protein>
<dbReference type="InterPro" id="IPR029063">
    <property type="entry name" value="SAM-dependent_MTases_sf"/>
</dbReference>
<dbReference type="Proteomes" id="UP000241158">
    <property type="component" value="Unassembled WGS sequence"/>
</dbReference>
<dbReference type="OrthoDB" id="9816424at2"/>
<evidence type="ECO:0000256" key="3">
    <source>
        <dbReference type="SAM" id="Coils"/>
    </source>
</evidence>
<dbReference type="RefSeq" id="WP_106716543.1">
    <property type="nucleotide sequence ID" value="NZ_JACHXT010000001.1"/>
</dbReference>
<name>A0A2P7AV48_9HYPH</name>
<dbReference type="Gene3D" id="3.40.50.150">
    <property type="entry name" value="Vaccinia Virus protein VP39"/>
    <property type="match status" value="1"/>
</dbReference>
<organism evidence="4 5">
    <name type="scientific">Phyllobacterium endophyticum</name>
    <dbReference type="NCBI Taxonomy" id="1149773"/>
    <lineage>
        <taxon>Bacteria</taxon>
        <taxon>Pseudomonadati</taxon>
        <taxon>Pseudomonadota</taxon>
        <taxon>Alphaproteobacteria</taxon>
        <taxon>Hyphomicrobiales</taxon>
        <taxon>Phyllobacteriaceae</taxon>
        <taxon>Phyllobacterium</taxon>
    </lineage>
</organism>
<dbReference type="GO" id="GO:0005886">
    <property type="term" value="C:plasma membrane"/>
    <property type="evidence" value="ECO:0007669"/>
    <property type="project" value="TreeGrafter"/>
</dbReference>
<keyword evidence="2" id="KW-0808">Transferase</keyword>
<proteinExistence type="predicted"/>
<dbReference type="SUPFAM" id="SSF53335">
    <property type="entry name" value="S-adenosyl-L-methionine-dependent methyltransferases"/>
    <property type="match status" value="1"/>
</dbReference>
<keyword evidence="5" id="KW-1185">Reference proteome</keyword>
<dbReference type="PANTHER" id="PTHR40048">
    <property type="entry name" value="RHAMNOSYL O-METHYLTRANSFERASE"/>
    <property type="match status" value="1"/>
</dbReference>
<keyword evidence="3" id="KW-0175">Coiled coil</keyword>
<dbReference type="EMBL" id="PGGN01000002">
    <property type="protein sequence ID" value="PSH58092.1"/>
    <property type="molecule type" value="Genomic_DNA"/>
</dbReference>
<keyword evidence="1" id="KW-0489">Methyltransferase</keyword>
<dbReference type="AlphaFoldDB" id="A0A2P7AV48"/>
<dbReference type="PANTHER" id="PTHR40048:SF1">
    <property type="entry name" value="RHAMNOSYL O-METHYLTRANSFERASE"/>
    <property type="match status" value="1"/>
</dbReference>
<dbReference type="GO" id="GO:0071770">
    <property type="term" value="P:DIM/DIP cell wall layer assembly"/>
    <property type="evidence" value="ECO:0007669"/>
    <property type="project" value="TreeGrafter"/>
</dbReference>
<reference evidence="5" key="1">
    <citation type="submission" date="2017-11" db="EMBL/GenBank/DDBJ databases">
        <authorList>
            <person name="Kuznetsova I."/>
            <person name="Sazanova A."/>
            <person name="Chirak E."/>
            <person name="Safronova V."/>
            <person name="Willems A."/>
        </authorList>
    </citation>
    <scope>NUCLEOTIDE SEQUENCE [LARGE SCALE GENOMIC DNA]</scope>
    <source>
        <strain evidence="5">PEPV15</strain>
    </source>
</reference>
<accession>A0A2P7AV48</accession>
<sequence>MKFAAALASPDHFTTPGPWVGHIPFAHWVIYSLKPQSLVELGTYRGNSYMNFCQSILANNVPTRAYAVDTWKGDEHSGYYGNEIFLELKKKHDPLYGSFSQLLQMSFDEARPRFQNGSIDLLHIDGLHTYDEVKHDFENWLPAMSNRGVVMFHDTDVYQGSFGVHRLWDEVSKNYKSFRFNHSNGLGVLLVGEKCPNELVELADHKDSNPNWREAHRFFTAVGASLEWRAVAEQNAHTSVARELELQKQIDSNEIEFENTLRESREQINQLKKRLVQKEFEVREYSAKAYAAEAVVQELASVRSSTSWKITKPVRTVGTYLRKFKTAVRLLATGDLESLRQRLRVRAAKPPIPGNAVRHWQVERDRIVSTPRLAAATHIMIIATEHTMYVAHLMTKALRRANIIVSITNSMPQEFESDFYIVICPQMFSTQPPQEKRIAVQMEQSVSSRWFTPEYLSLLENSLCVFDYSSKNLEFLATKNIAYPLTYYVPVGAFPDYGNWLISSEKWEEIAADEQCDVLFYGDVNSERRRLMLSALQQKFKVRIVGNMFGASLYRAIRGAKVIVNIHYYEGALLETTRIYECLSLGARVISEVGSDQDDHGSLQTLVSFVPIGNMDAMVQAVAKELQRPQLEFSSKLTDSNNQFEFMLFRATYGVGIIDYKTFETLTMSFKSTGAKIALSLPETVERRQYFQSQKRDDVVIFDGVRKRPGWIGAAYSYKYLATQVLRSRMDQVVIYEDDAEFYVDHDEKMAKITRFLDENSGAWDVFSGFISDLHANAHILDVIDNDGVTYVVLDKMVSMVFNIYNRKTLELISRWEDSDRNIMNNSIDRYLEKSDLTTVTTLPFLVGHHENFASSIWPVHNRDMREMISKSERLLAEKVRDFRTRRRIDAENNGLVSPQATSRQLEVSA</sequence>
<evidence type="ECO:0000256" key="2">
    <source>
        <dbReference type="ARBA" id="ARBA00022679"/>
    </source>
</evidence>
<gene>
    <name evidence="4" type="ORF">CU100_10605</name>
</gene>
<dbReference type="Pfam" id="PF13578">
    <property type="entry name" value="Methyltransf_24"/>
    <property type="match status" value="1"/>
</dbReference>
<comment type="caution">
    <text evidence="4">The sequence shown here is derived from an EMBL/GenBank/DDBJ whole genome shotgun (WGS) entry which is preliminary data.</text>
</comment>
<evidence type="ECO:0000256" key="1">
    <source>
        <dbReference type="ARBA" id="ARBA00022603"/>
    </source>
</evidence>
<feature type="coiled-coil region" evidence="3">
    <location>
        <begin position="254"/>
        <end position="288"/>
    </location>
</feature>
<dbReference type="GO" id="GO:0032259">
    <property type="term" value="P:methylation"/>
    <property type="evidence" value="ECO:0007669"/>
    <property type="project" value="UniProtKB-KW"/>
</dbReference>
<dbReference type="GO" id="GO:0008168">
    <property type="term" value="F:methyltransferase activity"/>
    <property type="evidence" value="ECO:0007669"/>
    <property type="project" value="UniProtKB-KW"/>
</dbReference>
<evidence type="ECO:0000313" key="5">
    <source>
        <dbReference type="Proteomes" id="UP000241158"/>
    </source>
</evidence>
<evidence type="ECO:0000313" key="4">
    <source>
        <dbReference type="EMBL" id="PSH58092.1"/>
    </source>
</evidence>